<dbReference type="Gene3D" id="3.50.50.60">
    <property type="entry name" value="FAD/NAD(P)-binding domain"/>
    <property type="match status" value="1"/>
</dbReference>
<dbReference type="InterPro" id="IPR006076">
    <property type="entry name" value="FAD-dep_OxRdtase"/>
</dbReference>
<dbReference type="SUPFAM" id="SSF51905">
    <property type="entry name" value="FAD/NAD(P)-binding domain"/>
    <property type="match status" value="1"/>
</dbReference>
<protein>
    <submittedName>
        <fullName evidence="6">Monomeric sarcosine oxidase</fullName>
        <ecNumber evidence="6">1.5.3.1</ecNumber>
    </submittedName>
</protein>
<proteinExistence type="predicted"/>
<keyword evidence="4 6" id="KW-0560">Oxidoreductase</keyword>
<dbReference type="PANTHER" id="PTHR10961">
    <property type="entry name" value="PEROXISOMAL SARCOSINE OXIDASE"/>
    <property type="match status" value="1"/>
</dbReference>
<dbReference type="Pfam" id="PF01266">
    <property type="entry name" value="DAO"/>
    <property type="match status" value="1"/>
</dbReference>
<comment type="cofactor">
    <cofactor evidence="1">
        <name>FAD</name>
        <dbReference type="ChEBI" id="CHEBI:57692"/>
    </cofactor>
</comment>
<name>A0A5C5V1V7_9BACT</name>
<keyword evidence="7" id="KW-1185">Reference proteome</keyword>
<dbReference type="EMBL" id="SJPF01000004">
    <property type="protein sequence ID" value="TWT31777.1"/>
    <property type="molecule type" value="Genomic_DNA"/>
</dbReference>
<dbReference type="SUPFAM" id="SSF54373">
    <property type="entry name" value="FAD-linked reductases, C-terminal domain"/>
    <property type="match status" value="1"/>
</dbReference>
<dbReference type="NCBIfam" id="NF008425">
    <property type="entry name" value="PRK11259.1"/>
    <property type="match status" value="1"/>
</dbReference>
<organism evidence="6 7">
    <name type="scientific">Blastopirellula retiformator</name>
    <dbReference type="NCBI Taxonomy" id="2527970"/>
    <lineage>
        <taxon>Bacteria</taxon>
        <taxon>Pseudomonadati</taxon>
        <taxon>Planctomycetota</taxon>
        <taxon>Planctomycetia</taxon>
        <taxon>Pirellulales</taxon>
        <taxon>Pirellulaceae</taxon>
        <taxon>Blastopirellula</taxon>
    </lineage>
</organism>
<dbReference type="OrthoDB" id="9794226at2"/>
<dbReference type="AlphaFoldDB" id="A0A5C5V1V7"/>
<evidence type="ECO:0000256" key="4">
    <source>
        <dbReference type="ARBA" id="ARBA00023002"/>
    </source>
</evidence>
<dbReference type="Proteomes" id="UP000318878">
    <property type="component" value="Unassembled WGS sequence"/>
</dbReference>
<dbReference type="GO" id="GO:0050660">
    <property type="term" value="F:flavin adenine dinucleotide binding"/>
    <property type="evidence" value="ECO:0007669"/>
    <property type="project" value="InterPro"/>
</dbReference>
<comment type="caution">
    <text evidence="6">The sequence shown here is derived from an EMBL/GenBank/DDBJ whole genome shotgun (WGS) entry which is preliminary data.</text>
</comment>
<keyword evidence="2" id="KW-0285">Flavoprotein</keyword>
<reference evidence="6 7" key="1">
    <citation type="submission" date="2019-02" db="EMBL/GenBank/DDBJ databases">
        <title>Deep-cultivation of Planctomycetes and their phenomic and genomic characterization uncovers novel biology.</title>
        <authorList>
            <person name="Wiegand S."/>
            <person name="Jogler M."/>
            <person name="Boedeker C."/>
            <person name="Pinto D."/>
            <person name="Vollmers J."/>
            <person name="Rivas-Marin E."/>
            <person name="Kohn T."/>
            <person name="Peeters S.H."/>
            <person name="Heuer A."/>
            <person name="Rast P."/>
            <person name="Oberbeckmann S."/>
            <person name="Bunk B."/>
            <person name="Jeske O."/>
            <person name="Meyerdierks A."/>
            <person name="Storesund J.E."/>
            <person name="Kallscheuer N."/>
            <person name="Luecker S."/>
            <person name="Lage O.M."/>
            <person name="Pohl T."/>
            <person name="Merkel B.J."/>
            <person name="Hornburger P."/>
            <person name="Mueller R.-W."/>
            <person name="Bruemmer F."/>
            <person name="Labrenz M."/>
            <person name="Spormann A.M."/>
            <person name="Op Den Camp H."/>
            <person name="Overmann J."/>
            <person name="Amann R."/>
            <person name="Jetten M.S.M."/>
            <person name="Mascher T."/>
            <person name="Medema M.H."/>
            <person name="Devos D.P."/>
            <person name="Kaster A.-K."/>
            <person name="Ovreas L."/>
            <person name="Rohde M."/>
            <person name="Galperin M.Y."/>
            <person name="Jogler C."/>
        </authorList>
    </citation>
    <scope>NUCLEOTIDE SEQUENCE [LARGE SCALE GENOMIC DNA]</scope>
    <source>
        <strain evidence="6 7">Enr8</strain>
    </source>
</reference>
<dbReference type="PANTHER" id="PTHR10961:SF7">
    <property type="entry name" value="FAD DEPENDENT OXIDOREDUCTASE DOMAIN-CONTAINING PROTEIN"/>
    <property type="match status" value="1"/>
</dbReference>
<keyword evidence="3" id="KW-0274">FAD</keyword>
<dbReference type="InterPro" id="IPR045170">
    <property type="entry name" value="MTOX"/>
</dbReference>
<sequence>MTTAPYDVLILGAGGVGSSALYQLAQRGVRVAAIDRFQPPHIHGSSHGETRIIRQAYFEHPSYVPLLQRSYELWRELEAASDRSLYHETGLLEIGPADGVVLPGVVRAAEQFQLEIDRLTPAEAAGQFPQFVFPVDHWIVFERRAGYLLVEDCVSTFLDLAQQHGADLIADTEVFAWRRDGNGFCVSTSRGEYRTAKLILAGGAGATQLCAELKVPLRILRKHLHWYAIDDARLRESDGCPCYFFESAGSYFYGFPEIVAGGGLKGAEHSGGDELKSPWDYDHAADEIDQQRIEAFFGRSIPGVSRKSLRHETCLYTVTPDENFLLGLWPGEDRVAVAAGLSGHGFKFAAVLGEALADLIVTGQSLLPLEFLAPDRFAR</sequence>
<feature type="domain" description="FAD dependent oxidoreductase" evidence="5">
    <location>
        <begin position="7"/>
        <end position="359"/>
    </location>
</feature>
<dbReference type="EC" id="1.5.3.1" evidence="6"/>
<gene>
    <name evidence="6" type="primary">soxA</name>
    <name evidence="6" type="ORF">Enr8_37010</name>
</gene>
<evidence type="ECO:0000313" key="7">
    <source>
        <dbReference type="Proteomes" id="UP000318878"/>
    </source>
</evidence>
<evidence type="ECO:0000259" key="5">
    <source>
        <dbReference type="Pfam" id="PF01266"/>
    </source>
</evidence>
<evidence type="ECO:0000256" key="1">
    <source>
        <dbReference type="ARBA" id="ARBA00001974"/>
    </source>
</evidence>
<accession>A0A5C5V1V7</accession>
<evidence type="ECO:0000313" key="6">
    <source>
        <dbReference type="EMBL" id="TWT31777.1"/>
    </source>
</evidence>
<evidence type="ECO:0000256" key="2">
    <source>
        <dbReference type="ARBA" id="ARBA00022630"/>
    </source>
</evidence>
<dbReference type="RefSeq" id="WP_146434182.1">
    <property type="nucleotide sequence ID" value="NZ_SJPF01000004.1"/>
</dbReference>
<dbReference type="InterPro" id="IPR036188">
    <property type="entry name" value="FAD/NAD-bd_sf"/>
</dbReference>
<dbReference type="GO" id="GO:0008115">
    <property type="term" value="F:sarcosine oxidase activity"/>
    <property type="evidence" value="ECO:0007669"/>
    <property type="project" value="UniProtKB-EC"/>
</dbReference>
<dbReference type="Gene3D" id="3.30.9.10">
    <property type="entry name" value="D-Amino Acid Oxidase, subunit A, domain 2"/>
    <property type="match status" value="1"/>
</dbReference>
<evidence type="ECO:0000256" key="3">
    <source>
        <dbReference type="ARBA" id="ARBA00022827"/>
    </source>
</evidence>